<dbReference type="AlphaFoldDB" id="A0A317YUD2"/>
<feature type="transmembrane region" description="Helical" evidence="1">
    <location>
        <begin position="199"/>
        <end position="228"/>
    </location>
</feature>
<feature type="transmembrane region" description="Helical" evidence="1">
    <location>
        <begin position="354"/>
        <end position="371"/>
    </location>
</feature>
<dbReference type="Pfam" id="PF09586">
    <property type="entry name" value="YfhO"/>
    <property type="match status" value="1"/>
</dbReference>
<dbReference type="RefSeq" id="WP_110179202.1">
    <property type="nucleotide sequence ID" value="NZ_QEIT01000017.1"/>
</dbReference>
<dbReference type="InterPro" id="IPR018580">
    <property type="entry name" value="Uncharacterised_YfhO"/>
</dbReference>
<evidence type="ECO:0000313" key="3">
    <source>
        <dbReference type="Proteomes" id="UP000246800"/>
    </source>
</evidence>
<feature type="transmembrane region" description="Helical" evidence="1">
    <location>
        <begin position="248"/>
        <end position="271"/>
    </location>
</feature>
<keyword evidence="1" id="KW-1133">Transmembrane helix</keyword>
<dbReference type="EMBL" id="QEIT01000017">
    <property type="protein sequence ID" value="PWZ76170.1"/>
    <property type="molecule type" value="Genomic_DNA"/>
</dbReference>
<feature type="transmembrane region" description="Helical" evidence="1">
    <location>
        <begin position="405"/>
        <end position="422"/>
    </location>
</feature>
<feature type="transmembrane region" description="Helical" evidence="1">
    <location>
        <begin position="12"/>
        <end position="33"/>
    </location>
</feature>
<feature type="transmembrane region" description="Helical" evidence="1">
    <location>
        <begin position="836"/>
        <end position="857"/>
    </location>
</feature>
<dbReference type="Proteomes" id="UP000246800">
    <property type="component" value="Unassembled WGS sequence"/>
</dbReference>
<dbReference type="PANTHER" id="PTHR38454">
    <property type="entry name" value="INTEGRAL MEMBRANE PROTEIN-RELATED"/>
    <property type="match status" value="1"/>
</dbReference>
<feature type="transmembrane region" description="Helical" evidence="1">
    <location>
        <begin position="428"/>
        <end position="450"/>
    </location>
</feature>
<keyword evidence="1" id="KW-0812">Transmembrane</keyword>
<organism evidence="2 3">
    <name type="scientific">Staphylococcus pseudintermedius</name>
    <dbReference type="NCBI Taxonomy" id="283734"/>
    <lineage>
        <taxon>Bacteria</taxon>
        <taxon>Bacillati</taxon>
        <taxon>Bacillota</taxon>
        <taxon>Bacilli</taxon>
        <taxon>Bacillales</taxon>
        <taxon>Staphylococcaceae</taxon>
        <taxon>Staphylococcus</taxon>
        <taxon>Staphylococcus intermedius group</taxon>
    </lineage>
</organism>
<gene>
    <name evidence="2" type="ORF">DD902_03295</name>
</gene>
<reference evidence="2 3" key="1">
    <citation type="journal article" date="2018" name="Vet. Microbiol.">
        <title>Clonal diversity and geographic distribution of methicillin-resistant Staphylococcus pseudintermedius from Australian animals: Discovery of novel sequence types.</title>
        <authorList>
            <person name="Worthing K.A."/>
            <person name="Abraham S."/>
            <person name="Coombs G.W."/>
            <person name="Pang S."/>
            <person name="Saputra S."/>
            <person name="Jordan D."/>
            <person name="Trott D.J."/>
            <person name="Norris J.M."/>
        </authorList>
    </citation>
    <scope>NUCLEOTIDE SEQUENCE [LARGE SCALE GENOMIC DNA]</scope>
    <source>
        <strain evidence="2 3">ST525 1</strain>
    </source>
</reference>
<evidence type="ECO:0000313" key="2">
    <source>
        <dbReference type="EMBL" id="PWZ76170.1"/>
    </source>
</evidence>
<dbReference type="PANTHER" id="PTHR38454:SF1">
    <property type="entry name" value="INTEGRAL MEMBRANE PROTEIN"/>
    <property type="match status" value="1"/>
</dbReference>
<accession>A0A317YUD2</accession>
<keyword evidence="1" id="KW-0472">Membrane</keyword>
<sequence length="864" mass="101086">MKKQKQKSHLSRVLIVFIAACLVGCIVYVPVAFRFIHDGIIYSGNGDGFKQMMPFQRFLYEHFSHLRSLYDNGFGLGGDYFTDLAYYYTTSPMMYVNFIFVGLGQWLLHINPSDIAFWPGNQIFTAYLRCVITFLAAYGMFRQFKLERFYCYLGAILYATSTVVYYFNFTWSFFGDILIYLPLSIWGIERFFRSRRIGLFIIAIALTLFSNFYFSYYEAIILTVYLVYRMIWPHRDDQVGRWQKLYLLIPAVLCSLCIAALGFLTGVRSFLNNDRQTNDVFISPIIDFSQKYHIFTNGFYITVTFIALVALFSFKLYRHYHYKMVAIFTWILLIGSFSPYFDSAFNGFSFPQRRWVYILALTTSALIALWLKYLTELTIQSFLQSLIPIAVLAIATVFFSRGAMWWMLVSVIILMVVAYHIYQRRPLTGWMQGVMLLLFIVQQFILLLNYHHNNIAPYQSTMDDMKAPNYHSATLQQQIDTIKHDQSPLQRIDYMSTYAVNSSMIYDFNGVALYSSIFDGNIYDYYDRQMQINMEYDSNSTYRLLGDRENLYALWGVTDRIKDAPERTMPYGMKKVQTIQDDNHAWTHSHQTIDYPSAHLTSRVYDAKDLKSPLDREQAMLQGVVIRHQQANETFQANPNLLSTATVTPRDASMNDKILTVHEKDGGVNIDLPQNVKARYNDYYVEMDIELLSPNQPHYLKLDDFYQRRTKLNYAYRRFITPITVRVPVRDTMQLKLKQGDYRFELKGIYGEDYSTLKRAASEVEPVQIEQDRRHIHAHFKTDKDQYLVLPIPYRQGLHAEVNGEPRPVLQGNGLMTVVPVEKGDRDVTMSYSLPYWHVLSLLTILGVVGAIVYRWWLRRTIKY</sequence>
<proteinExistence type="predicted"/>
<feature type="transmembrane region" description="Helical" evidence="1">
    <location>
        <begin position="377"/>
        <end position="398"/>
    </location>
</feature>
<evidence type="ECO:0000256" key="1">
    <source>
        <dbReference type="SAM" id="Phobius"/>
    </source>
</evidence>
<comment type="caution">
    <text evidence="2">The sequence shown here is derived from an EMBL/GenBank/DDBJ whole genome shotgun (WGS) entry which is preliminary data.</text>
</comment>
<protein>
    <recommendedName>
        <fullName evidence="4">YfhO family protein</fullName>
    </recommendedName>
</protein>
<feature type="transmembrane region" description="Helical" evidence="1">
    <location>
        <begin position="149"/>
        <end position="167"/>
    </location>
</feature>
<feature type="transmembrane region" description="Helical" evidence="1">
    <location>
        <begin position="320"/>
        <end position="342"/>
    </location>
</feature>
<name>A0A317YUD2_STAPS</name>
<feature type="transmembrane region" description="Helical" evidence="1">
    <location>
        <begin position="292"/>
        <end position="314"/>
    </location>
</feature>
<evidence type="ECO:0008006" key="4">
    <source>
        <dbReference type="Google" id="ProtNLM"/>
    </source>
</evidence>